<keyword evidence="2" id="KW-0902">Two-component regulatory system</keyword>
<evidence type="ECO:0000256" key="3">
    <source>
        <dbReference type="ARBA" id="ARBA00023015"/>
    </source>
</evidence>
<dbReference type="GO" id="GO:0000160">
    <property type="term" value="P:phosphorelay signal transduction system"/>
    <property type="evidence" value="ECO:0007669"/>
    <property type="project" value="UniProtKB-KW"/>
</dbReference>
<dbReference type="Proteomes" id="UP000236173">
    <property type="component" value="Unassembled WGS sequence"/>
</dbReference>
<feature type="domain" description="Response regulatory" evidence="7">
    <location>
        <begin position="4"/>
        <end position="121"/>
    </location>
</feature>
<comment type="caution">
    <text evidence="8">The sequence shown here is derived from an EMBL/GenBank/DDBJ whole genome shotgun (WGS) entry which is preliminary data.</text>
</comment>
<dbReference type="FunFam" id="3.40.50.2300:FF:000001">
    <property type="entry name" value="DNA-binding response regulator PhoB"/>
    <property type="match status" value="1"/>
</dbReference>
<accession>A0A2H5XBC2</accession>
<evidence type="ECO:0000313" key="9">
    <source>
        <dbReference type="Proteomes" id="UP000236173"/>
    </source>
</evidence>
<dbReference type="InterPro" id="IPR001789">
    <property type="entry name" value="Sig_transdc_resp-reg_receiver"/>
</dbReference>
<evidence type="ECO:0000256" key="5">
    <source>
        <dbReference type="ARBA" id="ARBA00023163"/>
    </source>
</evidence>
<proteinExistence type="predicted"/>
<dbReference type="EMBL" id="BEHT01000011">
    <property type="protein sequence ID" value="GBC98488.1"/>
    <property type="molecule type" value="Genomic_DNA"/>
</dbReference>
<dbReference type="PROSITE" id="PS50110">
    <property type="entry name" value="RESPONSE_REGULATORY"/>
    <property type="match status" value="1"/>
</dbReference>
<dbReference type="PANTHER" id="PTHR44591">
    <property type="entry name" value="STRESS RESPONSE REGULATOR PROTEIN 1"/>
    <property type="match status" value="1"/>
</dbReference>
<dbReference type="InterPro" id="IPR011006">
    <property type="entry name" value="CheY-like_superfamily"/>
</dbReference>
<keyword evidence="4" id="KW-0238">DNA-binding</keyword>
<evidence type="ECO:0000256" key="6">
    <source>
        <dbReference type="PROSITE-ProRule" id="PRU00169"/>
    </source>
</evidence>
<dbReference type="GO" id="GO:0003677">
    <property type="term" value="F:DNA binding"/>
    <property type="evidence" value="ECO:0007669"/>
    <property type="project" value="UniProtKB-KW"/>
</dbReference>
<dbReference type="PANTHER" id="PTHR44591:SF3">
    <property type="entry name" value="RESPONSE REGULATORY DOMAIN-CONTAINING PROTEIN"/>
    <property type="match status" value="1"/>
</dbReference>
<keyword evidence="3" id="KW-0805">Transcription regulation</keyword>
<feature type="modified residue" description="4-aspartylphosphate" evidence="6">
    <location>
        <position position="53"/>
    </location>
</feature>
<evidence type="ECO:0000256" key="4">
    <source>
        <dbReference type="ARBA" id="ARBA00023125"/>
    </source>
</evidence>
<reference evidence="9" key="1">
    <citation type="submission" date="2017-09" db="EMBL/GenBank/DDBJ databases">
        <title>Metaegenomics of thermophilic ammonia-oxidizing enrichment culture.</title>
        <authorList>
            <person name="Kato S."/>
            <person name="Suzuki K."/>
        </authorList>
    </citation>
    <scope>NUCLEOTIDE SEQUENCE [LARGE SCALE GENOMIC DNA]</scope>
</reference>
<protein>
    <submittedName>
        <fullName evidence="8">Alkaline phosphatase synthesis transcriptional regulatory protein PhoP</fullName>
    </submittedName>
</protein>
<dbReference type="AlphaFoldDB" id="A0A2H5XBC2"/>
<evidence type="ECO:0000313" key="8">
    <source>
        <dbReference type="EMBL" id="GBC98488.1"/>
    </source>
</evidence>
<gene>
    <name evidence="8" type="primary">phoP_2</name>
    <name evidence="8" type="ORF">HRbin17_01001</name>
</gene>
<keyword evidence="1 6" id="KW-0597">Phosphoprotein</keyword>
<evidence type="ECO:0000256" key="1">
    <source>
        <dbReference type="ARBA" id="ARBA00022553"/>
    </source>
</evidence>
<organism evidence="8 9">
    <name type="scientific">Candidatus Fervidibacter japonicus</name>
    <dbReference type="NCBI Taxonomy" id="2035412"/>
    <lineage>
        <taxon>Bacteria</taxon>
        <taxon>Candidatus Fervidibacterota</taxon>
        <taxon>Candidatus Fervidibacter</taxon>
    </lineage>
</organism>
<keyword evidence="5" id="KW-0804">Transcription</keyword>
<name>A0A2H5XBC2_9BACT</name>
<dbReference type="Pfam" id="PF00072">
    <property type="entry name" value="Response_reg"/>
    <property type="match status" value="1"/>
</dbReference>
<evidence type="ECO:0000256" key="2">
    <source>
        <dbReference type="ARBA" id="ARBA00023012"/>
    </source>
</evidence>
<dbReference type="SMART" id="SM00448">
    <property type="entry name" value="REC"/>
    <property type="match status" value="1"/>
</dbReference>
<dbReference type="Gene3D" id="3.40.50.2300">
    <property type="match status" value="1"/>
</dbReference>
<evidence type="ECO:0000259" key="7">
    <source>
        <dbReference type="PROSITE" id="PS50110"/>
    </source>
</evidence>
<dbReference type="InterPro" id="IPR050595">
    <property type="entry name" value="Bact_response_regulator"/>
</dbReference>
<dbReference type="SUPFAM" id="SSF52172">
    <property type="entry name" value="CheY-like"/>
    <property type="match status" value="1"/>
</dbReference>
<sequence>MADYILVVDDEEAVRSVIAESLRRDGFEVREACDGQDALEQVVADPPSLIVMDVLMPHLDGFSLCRTIRQMPEPFNRVPIIMVTALDTHLGQQMGREVGADLYLTKPFSPRELRQRVRELLATRQTCERSAD</sequence>